<name>A0ABU6F3C3_9ACTN</name>
<evidence type="ECO:0000313" key="2">
    <source>
        <dbReference type="Proteomes" id="UP001354931"/>
    </source>
</evidence>
<dbReference type="RefSeq" id="WP_326015887.1">
    <property type="nucleotide sequence ID" value="NZ_JAOZYC010000093.1"/>
</dbReference>
<accession>A0ABU6F3C3</accession>
<organism evidence="1 2">
    <name type="scientific">Streptomyces endophyticus</name>
    <dbReference type="NCBI Taxonomy" id="714166"/>
    <lineage>
        <taxon>Bacteria</taxon>
        <taxon>Bacillati</taxon>
        <taxon>Actinomycetota</taxon>
        <taxon>Actinomycetes</taxon>
        <taxon>Kitasatosporales</taxon>
        <taxon>Streptomycetaceae</taxon>
        <taxon>Streptomyces</taxon>
    </lineage>
</organism>
<gene>
    <name evidence="1" type="ORF">OKJ99_11555</name>
</gene>
<protein>
    <submittedName>
        <fullName evidence="1">Uncharacterized protein</fullName>
    </submittedName>
</protein>
<dbReference type="EMBL" id="JAOZYC010000093">
    <property type="protein sequence ID" value="MEB8338132.1"/>
    <property type="molecule type" value="Genomic_DNA"/>
</dbReference>
<dbReference type="Proteomes" id="UP001354931">
    <property type="component" value="Unassembled WGS sequence"/>
</dbReference>
<reference evidence="1 2" key="1">
    <citation type="submission" date="2022-10" db="EMBL/GenBank/DDBJ databases">
        <authorList>
            <person name="Xie J."/>
            <person name="Shen N."/>
        </authorList>
    </citation>
    <scope>NUCLEOTIDE SEQUENCE [LARGE SCALE GENOMIC DNA]</scope>
    <source>
        <strain evidence="1 2">YIM65594</strain>
    </source>
</reference>
<proteinExistence type="predicted"/>
<comment type="caution">
    <text evidence="1">The sequence shown here is derived from an EMBL/GenBank/DDBJ whole genome shotgun (WGS) entry which is preliminary data.</text>
</comment>
<sequence>MATPAAESKAVALQMRVGLAGVRERALQQRQQAERMREKAALMRTHCGSV</sequence>
<evidence type="ECO:0000313" key="1">
    <source>
        <dbReference type="EMBL" id="MEB8338132.1"/>
    </source>
</evidence>
<keyword evidence="2" id="KW-1185">Reference proteome</keyword>